<sequence>MLAGLAARSAVALRLNYEHPELGSVAQEVRRRTFWSLYLLEDVFCVGLKEFELCRPEIIQLQLPCADIDFGNEKEAATGFLQPGMGLEPERLCARGLFIKLAFTRRSIMNLNRQIYLNEIDRPGLFSAIESLQSELRRISSQIAPEGAYPPTSTARFGLRPQYIMMHMSYRQCHCDLYRIFLSGYPEAAPQRNIEGIKPRDVATMRHRCLKNAQEILDILFYYDSQADAGQLLDFNAAVCTYHAARLVLFGTSSGKGGIDFSMEAAIDSAQRSLDILSRRFAFSAAADPMCEDFSRLIEKYKGLVRSSNNGAFYEVDQGPRALPGVSKAAIIRQRLSVHSLLLRSDFVDDSREAATEPPRDATVEQPP</sequence>
<keyword evidence="3" id="KW-0805">Transcription regulation</keyword>
<evidence type="ECO:0000313" key="7">
    <source>
        <dbReference type="EMBL" id="KAK4236538.1"/>
    </source>
</evidence>
<accession>A0AAN7HAP1</accession>
<dbReference type="GO" id="GO:0003677">
    <property type="term" value="F:DNA binding"/>
    <property type="evidence" value="ECO:0007669"/>
    <property type="project" value="InterPro"/>
</dbReference>
<organism evidence="7 8">
    <name type="scientific">Achaetomium macrosporum</name>
    <dbReference type="NCBI Taxonomy" id="79813"/>
    <lineage>
        <taxon>Eukaryota</taxon>
        <taxon>Fungi</taxon>
        <taxon>Dikarya</taxon>
        <taxon>Ascomycota</taxon>
        <taxon>Pezizomycotina</taxon>
        <taxon>Sordariomycetes</taxon>
        <taxon>Sordariomycetidae</taxon>
        <taxon>Sordariales</taxon>
        <taxon>Chaetomiaceae</taxon>
        <taxon>Achaetomium</taxon>
    </lineage>
</organism>
<dbReference type="InterPro" id="IPR050815">
    <property type="entry name" value="TF_fung"/>
</dbReference>
<dbReference type="PANTHER" id="PTHR47338:SF7">
    <property type="entry name" value="ZN(II)2CYS6 TRANSCRIPTION FACTOR (EUROFUNG)"/>
    <property type="match status" value="1"/>
</dbReference>
<comment type="subcellular location">
    <subcellularLocation>
        <location evidence="1">Nucleus</location>
    </subcellularLocation>
</comment>
<dbReference type="PANTHER" id="PTHR47338">
    <property type="entry name" value="ZN(II)2CYS6 TRANSCRIPTION FACTOR (EUROFUNG)-RELATED"/>
    <property type="match status" value="1"/>
</dbReference>
<evidence type="ECO:0000256" key="3">
    <source>
        <dbReference type="ARBA" id="ARBA00023015"/>
    </source>
</evidence>
<evidence type="ECO:0000256" key="5">
    <source>
        <dbReference type="ARBA" id="ARBA00023242"/>
    </source>
</evidence>
<evidence type="ECO:0000256" key="1">
    <source>
        <dbReference type="ARBA" id="ARBA00004123"/>
    </source>
</evidence>
<dbReference type="CDD" id="cd12148">
    <property type="entry name" value="fungal_TF_MHR"/>
    <property type="match status" value="1"/>
</dbReference>
<gene>
    <name evidence="7" type="ORF">C8A03DRAFT_35538</name>
</gene>
<name>A0AAN7HAP1_9PEZI</name>
<keyword evidence="4" id="KW-0804">Transcription</keyword>
<evidence type="ECO:0000256" key="4">
    <source>
        <dbReference type="ARBA" id="ARBA00023163"/>
    </source>
</evidence>
<dbReference type="GO" id="GO:0000981">
    <property type="term" value="F:DNA-binding transcription factor activity, RNA polymerase II-specific"/>
    <property type="evidence" value="ECO:0007669"/>
    <property type="project" value="InterPro"/>
</dbReference>
<reference evidence="7" key="2">
    <citation type="submission" date="2023-05" db="EMBL/GenBank/DDBJ databases">
        <authorList>
            <consortium name="Lawrence Berkeley National Laboratory"/>
            <person name="Steindorff A."/>
            <person name="Hensen N."/>
            <person name="Bonometti L."/>
            <person name="Westerberg I."/>
            <person name="Brannstrom I.O."/>
            <person name="Guillou S."/>
            <person name="Cros-Aarteil S."/>
            <person name="Calhoun S."/>
            <person name="Haridas S."/>
            <person name="Kuo A."/>
            <person name="Mondo S."/>
            <person name="Pangilinan J."/>
            <person name="Riley R."/>
            <person name="Labutti K."/>
            <person name="Andreopoulos B."/>
            <person name="Lipzen A."/>
            <person name="Chen C."/>
            <person name="Yanf M."/>
            <person name="Daum C."/>
            <person name="Ng V."/>
            <person name="Clum A."/>
            <person name="Ohm R."/>
            <person name="Martin F."/>
            <person name="Silar P."/>
            <person name="Natvig D."/>
            <person name="Lalanne C."/>
            <person name="Gautier V."/>
            <person name="Ament-Velasquez S.L."/>
            <person name="Kruys A."/>
            <person name="Hutchinson M.I."/>
            <person name="Powell A.J."/>
            <person name="Barry K."/>
            <person name="Miller A.N."/>
            <person name="Grigoriev I.V."/>
            <person name="Debuchy R."/>
            <person name="Gladieux P."/>
            <person name="Thoren M.H."/>
            <person name="Johannesson H."/>
        </authorList>
    </citation>
    <scope>NUCLEOTIDE SEQUENCE</scope>
    <source>
        <strain evidence="7">CBS 532.94</strain>
    </source>
</reference>
<reference evidence="7" key="1">
    <citation type="journal article" date="2023" name="Mol. Phylogenet. Evol.">
        <title>Genome-scale phylogeny and comparative genomics of the fungal order Sordariales.</title>
        <authorList>
            <person name="Hensen N."/>
            <person name="Bonometti L."/>
            <person name="Westerberg I."/>
            <person name="Brannstrom I.O."/>
            <person name="Guillou S."/>
            <person name="Cros-Aarteil S."/>
            <person name="Calhoun S."/>
            <person name="Haridas S."/>
            <person name="Kuo A."/>
            <person name="Mondo S."/>
            <person name="Pangilinan J."/>
            <person name="Riley R."/>
            <person name="LaButti K."/>
            <person name="Andreopoulos B."/>
            <person name="Lipzen A."/>
            <person name="Chen C."/>
            <person name="Yan M."/>
            <person name="Daum C."/>
            <person name="Ng V."/>
            <person name="Clum A."/>
            <person name="Steindorff A."/>
            <person name="Ohm R.A."/>
            <person name="Martin F."/>
            <person name="Silar P."/>
            <person name="Natvig D.O."/>
            <person name="Lalanne C."/>
            <person name="Gautier V."/>
            <person name="Ament-Velasquez S.L."/>
            <person name="Kruys A."/>
            <person name="Hutchinson M.I."/>
            <person name="Powell A.J."/>
            <person name="Barry K."/>
            <person name="Miller A.N."/>
            <person name="Grigoriev I.V."/>
            <person name="Debuchy R."/>
            <person name="Gladieux P."/>
            <person name="Hiltunen Thoren M."/>
            <person name="Johannesson H."/>
        </authorList>
    </citation>
    <scope>NUCLEOTIDE SEQUENCE</scope>
    <source>
        <strain evidence="7">CBS 532.94</strain>
    </source>
</reference>
<dbReference type="GO" id="GO:0005634">
    <property type="term" value="C:nucleus"/>
    <property type="evidence" value="ECO:0007669"/>
    <property type="project" value="UniProtKB-SubCell"/>
</dbReference>
<dbReference type="InterPro" id="IPR007219">
    <property type="entry name" value="XnlR_reg_dom"/>
</dbReference>
<dbReference type="GO" id="GO:0006351">
    <property type="term" value="P:DNA-templated transcription"/>
    <property type="evidence" value="ECO:0007669"/>
    <property type="project" value="InterPro"/>
</dbReference>
<evidence type="ECO:0000259" key="6">
    <source>
        <dbReference type="Pfam" id="PF04082"/>
    </source>
</evidence>
<dbReference type="AlphaFoldDB" id="A0AAN7HAP1"/>
<evidence type="ECO:0000313" key="8">
    <source>
        <dbReference type="Proteomes" id="UP001303760"/>
    </source>
</evidence>
<protein>
    <recommendedName>
        <fullName evidence="6">Xylanolytic transcriptional activator regulatory domain-containing protein</fullName>
    </recommendedName>
</protein>
<keyword evidence="8" id="KW-1185">Reference proteome</keyword>
<proteinExistence type="predicted"/>
<keyword evidence="5" id="KW-0539">Nucleus</keyword>
<dbReference type="GO" id="GO:0008270">
    <property type="term" value="F:zinc ion binding"/>
    <property type="evidence" value="ECO:0007669"/>
    <property type="project" value="InterPro"/>
</dbReference>
<feature type="domain" description="Xylanolytic transcriptional activator regulatory" evidence="6">
    <location>
        <begin position="2"/>
        <end position="83"/>
    </location>
</feature>
<dbReference type="EMBL" id="MU860186">
    <property type="protein sequence ID" value="KAK4236538.1"/>
    <property type="molecule type" value="Genomic_DNA"/>
</dbReference>
<dbReference type="Proteomes" id="UP001303760">
    <property type="component" value="Unassembled WGS sequence"/>
</dbReference>
<evidence type="ECO:0000256" key="2">
    <source>
        <dbReference type="ARBA" id="ARBA00022723"/>
    </source>
</evidence>
<comment type="caution">
    <text evidence="7">The sequence shown here is derived from an EMBL/GenBank/DDBJ whole genome shotgun (WGS) entry which is preliminary data.</text>
</comment>
<dbReference type="Pfam" id="PF04082">
    <property type="entry name" value="Fungal_trans"/>
    <property type="match status" value="1"/>
</dbReference>
<keyword evidence="2" id="KW-0479">Metal-binding</keyword>